<evidence type="ECO:0000313" key="8">
    <source>
        <dbReference type="EMBL" id="GEB35792.1"/>
    </source>
</evidence>
<dbReference type="SUPFAM" id="SSF52172">
    <property type="entry name" value="CheY-like"/>
    <property type="match status" value="1"/>
</dbReference>
<evidence type="ECO:0000256" key="1">
    <source>
        <dbReference type="ARBA" id="ARBA00022553"/>
    </source>
</evidence>
<dbReference type="PANTHER" id="PTHR43214:SF43">
    <property type="entry name" value="TWO-COMPONENT RESPONSE REGULATOR"/>
    <property type="match status" value="1"/>
</dbReference>
<gene>
    <name evidence="8" type="ORF">BPA01_53720</name>
</gene>
<dbReference type="InterPro" id="IPR001789">
    <property type="entry name" value="Sig_transdc_resp-reg_receiver"/>
</dbReference>
<dbReference type="SMART" id="SM00421">
    <property type="entry name" value="HTH_LUXR"/>
    <property type="match status" value="1"/>
</dbReference>
<organism evidence="8 9">
    <name type="scientific">Brevibacillus parabrevis</name>
    <dbReference type="NCBI Taxonomy" id="54914"/>
    <lineage>
        <taxon>Bacteria</taxon>
        <taxon>Bacillati</taxon>
        <taxon>Bacillota</taxon>
        <taxon>Bacilli</taxon>
        <taxon>Bacillales</taxon>
        <taxon>Paenibacillaceae</taxon>
        <taxon>Brevibacillus</taxon>
    </lineage>
</organism>
<feature type="domain" description="HTH luxR-type" evidence="6">
    <location>
        <begin position="147"/>
        <end position="211"/>
    </location>
</feature>
<dbReference type="PANTHER" id="PTHR43214">
    <property type="entry name" value="TWO-COMPONENT RESPONSE REGULATOR"/>
    <property type="match status" value="1"/>
</dbReference>
<dbReference type="Pfam" id="PF00196">
    <property type="entry name" value="GerE"/>
    <property type="match status" value="1"/>
</dbReference>
<evidence type="ECO:0000256" key="3">
    <source>
        <dbReference type="ARBA" id="ARBA00023125"/>
    </source>
</evidence>
<dbReference type="PROSITE" id="PS50110">
    <property type="entry name" value="RESPONSE_REGULATORY"/>
    <property type="match status" value="1"/>
</dbReference>
<keyword evidence="2" id="KW-0805">Transcription regulation</keyword>
<dbReference type="GO" id="GO:0003677">
    <property type="term" value="F:DNA binding"/>
    <property type="evidence" value="ECO:0007669"/>
    <property type="project" value="UniProtKB-KW"/>
</dbReference>
<keyword evidence="4" id="KW-0804">Transcription</keyword>
<evidence type="ECO:0000313" key="9">
    <source>
        <dbReference type="Proteomes" id="UP000316882"/>
    </source>
</evidence>
<dbReference type="Proteomes" id="UP000316882">
    <property type="component" value="Unassembled WGS sequence"/>
</dbReference>
<comment type="caution">
    <text evidence="8">The sequence shown here is derived from an EMBL/GenBank/DDBJ whole genome shotgun (WGS) entry which is preliminary data.</text>
</comment>
<keyword evidence="3 8" id="KW-0238">DNA-binding</keyword>
<dbReference type="Gene3D" id="3.40.50.2300">
    <property type="match status" value="1"/>
</dbReference>
<feature type="domain" description="Response regulatory" evidence="7">
    <location>
        <begin position="6"/>
        <end position="122"/>
    </location>
</feature>
<sequence length="229" mass="26232">MTEMITVLIADHNREAREQLRRLLQLDSGFQVVAETDTAAEAAVLANKFAPKAVLIDLNLQDQDEWQTIARIKEQNPGSKVIVQSDSTDVQCFFEALKYGAQGYLLKTLHPASRHEYLRSVLIDDAPMPRELGYHILQEFMADKPCHFNRPGLNPTEMALLGCLCKGYKNSEIAEELLLSENEVRKQFKELLFKLRLKNRTQLVRYAYERGLFTPSLRPGRRKKQGAKE</sequence>
<keyword evidence="9" id="KW-1185">Reference proteome</keyword>
<dbReference type="SUPFAM" id="SSF46894">
    <property type="entry name" value="C-terminal effector domain of the bipartite response regulators"/>
    <property type="match status" value="1"/>
</dbReference>
<evidence type="ECO:0000259" key="7">
    <source>
        <dbReference type="PROSITE" id="PS50110"/>
    </source>
</evidence>
<proteinExistence type="predicted"/>
<dbReference type="CDD" id="cd06170">
    <property type="entry name" value="LuxR_C_like"/>
    <property type="match status" value="1"/>
</dbReference>
<dbReference type="InterPro" id="IPR000792">
    <property type="entry name" value="Tscrpt_reg_LuxR_C"/>
</dbReference>
<dbReference type="GO" id="GO:0006355">
    <property type="term" value="P:regulation of DNA-templated transcription"/>
    <property type="evidence" value="ECO:0007669"/>
    <property type="project" value="InterPro"/>
</dbReference>
<dbReference type="SMART" id="SM00448">
    <property type="entry name" value="REC"/>
    <property type="match status" value="1"/>
</dbReference>
<dbReference type="InterPro" id="IPR016032">
    <property type="entry name" value="Sig_transdc_resp-reg_C-effctor"/>
</dbReference>
<dbReference type="InterPro" id="IPR058245">
    <property type="entry name" value="NreC/VraR/RcsB-like_REC"/>
</dbReference>
<dbReference type="EMBL" id="BJMH01000054">
    <property type="protein sequence ID" value="GEB35792.1"/>
    <property type="molecule type" value="Genomic_DNA"/>
</dbReference>
<name>A0A4Y3PMM2_BREPA</name>
<accession>A0A4Y3PMM2</accession>
<dbReference type="Pfam" id="PF00072">
    <property type="entry name" value="Response_reg"/>
    <property type="match status" value="1"/>
</dbReference>
<evidence type="ECO:0000259" key="6">
    <source>
        <dbReference type="PROSITE" id="PS50043"/>
    </source>
</evidence>
<keyword evidence="1 5" id="KW-0597">Phosphoprotein</keyword>
<protein>
    <submittedName>
        <fullName evidence="8">DNA-binding response regulator</fullName>
    </submittedName>
</protein>
<evidence type="ECO:0000256" key="2">
    <source>
        <dbReference type="ARBA" id="ARBA00023015"/>
    </source>
</evidence>
<dbReference type="RefSeq" id="WP_122962685.1">
    <property type="nucleotide sequence ID" value="NZ_BJMH01000054.1"/>
</dbReference>
<dbReference type="CDD" id="cd17535">
    <property type="entry name" value="REC_NarL-like"/>
    <property type="match status" value="1"/>
</dbReference>
<evidence type="ECO:0000256" key="4">
    <source>
        <dbReference type="ARBA" id="ARBA00023163"/>
    </source>
</evidence>
<dbReference type="InterPro" id="IPR039420">
    <property type="entry name" value="WalR-like"/>
</dbReference>
<feature type="modified residue" description="4-aspartylphosphate" evidence="5">
    <location>
        <position position="57"/>
    </location>
</feature>
<evidence type="ECO:0000256" key="5">
    <source>
        <dbReference type="PROSITE-ProRule" id="PRU00169"/>
    </source>
</evidence>
<dbReference type="PROSITE" id="PS50043">
    <property type="entry name" value="HTH_LUXR_2"/>
    <property type="match status" value="1"/>
</dbReference>
<dbReference type="GO" id="GO:0000160">
    <property type="term" value="P:phosphorelay signal transduction system"/>
    <property type="evidence" value="ECO:0007669"/>
    <property type="project" value="InterPro"/>
</dbReference>
<dbReference type="AlphaFoldDB" id="A0A4Y3PMM2"/>
<dbReference type="InterPro" id="IPR011006">
    <property type="entry name" value="CheY-like_superfamily"/>
</dbReference>
<dbReference type="STRING" id="54914.AV540_18475"/>
<reference evidence="8 9" key="1">
    <citation type="submission" date="2019-06" db="EMBL/GenBank/DDBJ databases">
        <title>Whole genome shotgun sequence of Brevibacillus parabrevis NBRC 12334.</title>
        <authorList>
            <person name="Hosoyama A."/>
            <person name="Uohara A."/>
            <person name="Ohji S."/>
            <person name="Ichikawa N."/>
        </authorList>
    </citation>
    <scope>NUCLEOTIDE SEQUENCE [LARGE SCALE GENOMIC DNA]</scope>
    <source>
        <strain evidence="8 9">NBRC 12334</strain>
    </source>
</reference>